<accession>A0A182JDP0</accession>
<sequence>MAIRGGFGLSLLDVDSERWTGIDDRRGQVVPTCSSATVGNGGSDTTVMVMGMMMLVAVSVDTAVVGVSRRHGLVVVGGAGHLEAIVVHLQPVASQLVVFDRVRLLEAGQSGAGRRAATTRRELLPRCGGTLSLCLRLQGRMLLLFCWAAFACTSAWGTRTLLANTGSLLERSVSRPSSSVEDDSNSRSASGGSVVGARVDGPALNGLGSSSFADGMLSLEPPNVDGLSSSPTSVSLELLECCAWSASSNMLVVELLLLLSPVALRRLSFGWSLAPEAESEPLRAGCVGVGGCGRGVGLPLVVRLAVWGVTDVGSTDRTADGTGEVATRDSSWGAPGNSRLESSGSCGA</sequence>
<protein>
    <submittedName>
        <fullName evidence="2">Uncharacterized protein</fullName>
    </submittedName>
</protein>
<evidence type="ECO:0000256" key="1">
    <source>
        <dbReference type="SAM" id="MobiDB-lite"/>
    </source>
</evidence>
<dbReference type="EnsemblMetazoa" id="AATE016124-RA">
    <property type="protein sequence ID" value="AATE016124-PA.1"/>
    <property type="gene ID" value="AATE016124"/>
</dbReference>
<evidence type="ECO:0000313" key="2">
    <source>
        <dbReference type="EnsemblMetazoa" id="AATE016124-PA.1"/>
    </source>
</evidence>
<organism evidence="2">
    <name type="scientific">Anopheles atroparvus</name>
    <name type="common">European mosquito</name>
    <dbReference type="NCBI Taxonomy" id="41427"/>
    <lineage>
        <taxon>Eukaryota</taxon>
        <taxon>Metazoa</taxon>
        <taxon>Ecdysozoa</taxon>
        <taxon>Arthropoda</taxon>
        <taxon>Hexapoda</taxon>
        <taxon>Insecta</taxon>
        <taxon>Pterygota</taxon>
        <taxon>Neoptera</taxon>
        <taxon>Endopterygota</taxon>
        <taxon>Diptera</taxon>
        <taxon>Nematocera</taxon>
        <taxon>Culicoidea</taxon>
        <taxon>Culicidae</taxon>
        <taxon>Anophelinae</taxon>
        <taxon>Anopheles</taxon>
    </lineage>
</organism>
<dbReference type="VEuPathDB" id="VectorBase:AATE016124"/>
<feature type="compositionally biased region" description="Polar residues" evidence="1">
    <location>
        <begin position="339"/>
        <end position="348"/>
    </location>
</feature>
<proteinExistence type="predicted"/>
<feature type="compositionally biased region" description="Low complexity" evidence="1">
    <location>
        <begin position="186"/>
        <end position="197"/>
    </location>
</feature>
<feature type="region of interest" description="Disordered" evidence="1">
    <location>
        <begin position="316"/>
        <end position="348"/>
    </location>
</feature>
<reference evidence="2" key="1">
    <citation type="submission" date="2022-08" db="UniProtKB">
        <authorList>
            <consortium name="EnsemblMetazoa"/>
        </authorList>
    </citation>
    <scope>IDENTIFICATION</scope>
    <source>
        <strain evidence="2">EBRO</strain>
    </source>
</reference>
<feature type="region of interest" description="Disordered" evidence="1">
    <location>
        <begin position="173"/>
        <end position="197"/>
    </location>
</feature>
<dbReference type="AlphaFoldDB" id="A0A182JDP0"/>
<name>A0A182JDP0_ANOAO</name>